<evidence type="ECO:0000256" key="2">
    <source>
        <dbReference type="ARBA" id="ARBA00023125"/>
    </source>
</evidence>
<dbReference type="SUPFAM" id="SSF46689">
    <property type="entry name" value="Homeodomain-like"/>
    <property type="match status" value="1"/>
</dbReference>
<organism evidence="6 7">
    <name type="scientific">Catenulispora pinistramenti</name>
    <dbReference type="NCBI Taxonomy" id="2705254"/>
    <lineage>
        <taxon>Bacteria</taxon>
        <taxon>Bacillati</taxon>
        <taxon>Actinomycetota</taxon>
        <taxon>Actinomycetes</taxon>
        <taxon>Catenulisporales</taxon>
        <taxon>Catenulisporaceae</taxon>
        <taxon>Catenulispora</taxon>
    </lineage>
</organism>
<dbReference type="PANTHER" id="PTHR47506:SF1">
    <property type="entry name" value="HTH-TYPE TRANSCRIPTIONAL REGULATOR YJDC"/>
    <property type="match status" value="1"/>
</dbReference>
<accession>A0ABS5KS19</accession>
<dbReference type="EMBL" id="JAAFYZ010000057">
    <property type="protein sequence ID" value="MBS2548848.1"/>
    <property type="molecule type" value="Genomic_DNA"/>
</dbReference>
<comment type="caution">
    <text evidence="6">The sequence shown here is derived from an EMBL/GenBank/DDBJ whole genome shotgun (WGS) entry which is preliminary data.</text>
</comment>
<keyword evidence="2 4" id="KW-0238">DNA-binding</keyword>
<dbReference type="PROSITE" id="PS50977">
    <property type="entry name" value="HTH_TETR_2"/>
    <property type="match status" value="1"/>
</dbReference>
<evidence type="ECO:0000256" key="1">
    <source>
        <dbReference type="ARBA" id="ARBA00023015"/>
    </source>
</evidence>
<keyword evidence="3" id="KW-0804">Transcription</keyword>
<keyword evidence="1" id="KW-0805">Transcription regulation</keyword>
<evidence type="ECO:0000313" key="6">
    <source>
        <dbReference type="EMBL" id="MBS2548848.1"/>
    </source>
</evidence>
<evidence type="ECO:0000256" key="3">
    <source>
        <dbReference type="ARBA" id="ARBA00023163"/>
    </source>
</evidence>
<name>A0ABS5KS19_9ACTN</name>
<evidence type="ECO:0000313" key="7">
    <source>
        <dbReference type="Proteomes" id="UP000730482"/>
    </source>
</evidence>
<reference evidence="6 7" key="1">
    <citation type="submission" date="2020-02" db="EMBL/GenBank/DDBJ databases">
        <title>Acidophilic actinobacteria isolated from forest soil.</title>
        <authorList>
            <person name="Golinska P."/>
        </authorList>
    </citation>
    <scope>NUCLEOTIDE SEQUENCE [LARGE SCALE GENOMIC DNA]</scope>
    <source>
        <strain evidence="6 7">NL8</strain>
    </source>
</reference>
<gene>
    <name evidence="6" type="ORF">KGQ19_18440</name>
</gene>
<evidence type="ECO:0000256" key="4">
    <source>
        <dbReference type="PROSITE-ProRule" id="PRU00335"/>
    </source>
</evidence>
<feature type="domain" description="HTH tetR-type" evidence="5">
    <location>
        <begin position="3"/>
        <end position="63"/>
    </location>
</feature>
<dbReference type="InterPro" id="IPR036271">
    <property type="entry name" value="Tet_transcr_reg_TetR-rel_C_sf"/>
</dbReference>
<evidence type="ECO:0000259" key="5">
    <source>
        <dbReference type="PROSITE" id="PS50977"/>
    </source>
</evidence>
<dbReference type="SUPFAM" id="SSF48498">
    <property type="entry name" value="Tetracyclin repressor-like, C-terminal domain"/>
    <property type="match status" value="1"/>
</dbReference>
<dbReference type="PRINTS" id="PR00455">
    <property type="entry name" value="HTHTETR"/>
</dbReference>
<dbReference type="PANTHER" id="PTHR47506">
    <property type="entry name" value="TRANSCRIPTIONAL REGULATORY PROTEIN"/>
    <property type="match status" value="1"/>
</dbReference>
<dbReference type="Pfam" id="PF00440">
    <property type="entry name" value="TetR_N"/>
    <property type="match status" value="1"/>
</dbReference>
<dbReference type="InterPro" id="IPR001647">
    <property type="entry name" value="HTH_TetR"/>
</dbReference>
<keyword evidence="7" id="KW-1185">Reference proteome</keyword>
<dbReference type="InterPro" id="IPR009057">
    <property type="entry name" value="Homeodomain-like_sf"/>
</dbReference>
<proteinExistence type="predicted"/>
<sequence>MSTDTRDRLLHGTIEALRTQGIAGVSARTIAAAAGVNQALVFYHFGSVDELLAAASVWSTEQQVAAYRERFGRVQSLRELQRVGRELHLRESANGNVTVLGQMLAGAQTNPAYAAATRDALALWNVEIEQVLTRVLADSPLGEVADVPGLARAVAASFIGMELLAAVDPEGDQAAFRALDQLGALLEYLDDLGPAARVAARRAVRTAVRRSVRA</sequence>
<dbReference type="Gene3D" id="1.10.357.10">
    <property type="entry name" value="Tetracycline Repressor, domain 2"/>
    <property type="match status" value="1"/>
</dbReference>
<feature type="DNA-binding region" description="H-T-H motif" evidence="4">
    <location>
        <begin position="26"/>
        <end position="45"/>
    </location>
</feature>
<dbReference type="Proteomes" id="UP000730482">
    <property type="component" value="Unassembled WGS sequence"/>
</dbReference>
<dbReference type="RefSeq" id="WP_212010425.1">
    <property type="nucleotide sequence ID" value="NZ_JAAFYZ010000057.1"/>
</dbReference>
<protein>
    <submittedName>
        <fullName evidence="6">TetR/AcrR family transcriptional regulator</fullName>
    </submittedName>
</protein>